<dbReference type="EMBL" id="CP035495">
    <property type="protein sequence ID" value="QAY62817.1"/>
    <property type="molecule type" value="Genomic_DNA"/>
</dbReference>
<dbReference type="PRINTS" id="PR00095">
    <property type="entry name" value="ANTSNTHASEI"/>
</dbReference>
<dbReference type="OrthoDB" id="3518032at2"/>
<dbReference type="Gene3D" id="3.60.120.10">
    <property type="entry name" value="Anthranilate synthase"/>
    <property type="match status" value="1"/>
</dbReference>
<dbReference type="Pfam" id="PF00425">
    <property type="entry name" value="Chorismate_bind"/>
    <property type="match status" value="1"/>
</dbReference>
<name>A0A4P6ER46_9MICO</name>
<dbReference type="InterPro" id="IPR015890">
    <property type="entry name" value="Chorismate_C"/>
</dbReference>
<dbReference type="PANTHER" id="PTHR11236:SF50">
    <property type="entry name" value="AMINODEOXYCHORISMATE SYNTHASE COMPONENT 1"/>
    <property type="match status" value="1"/>
</dbReference>
<dbReference type="KEGG" id="xyl:ET495_05645"/>
<dbReference type="GO" id="GO:0000162">
    <property type="term" value="P:L-tryptophan biosynthetic process"/>
    <property type="evidence" value="ECO:0007669"/>
    <property type="project" value="TreeGrafter"/>
</dbReference>
<dbReference type="GO" id="GO:0046820">
    <property type="term" value="F:4-amino-4-deoxychorismate synthase activity"/>
    <property type="evidence" value="ECO:0007669"/>
    <property type="project" value="TreeGrafter"/>
</dbReference>
<organism evidence="2 3">
    <name type="scientific">Xylanimonas allomyrinae</name>
    <dbReference type="NCBI Taxonomy" id="2509459"/>
    <lineage>
        <taxon>Bacteria</taxon>
        <taxon>Bacillati</taxon>
        <taxon>Actinomycetota</taxon>
        <taxon>Actinomycetes</taxon>
        <taxon>Micrococcales</taxon>
        <taxon>Promicromonosporaceae</taxon>
        <taxon>Xylanimonas</taxon>
    </lineage>
</organism>
<dbReference type="PANTHER" id="PTHR11236">
    <property type="entry name" value="AMINOBENZOATE/ANTHRANILATE SYNTHASE"/>
    <property type="match status" value="1"/>
</dbReference>
<gene>
    <name evidence="2" type="ORF">ET495_05645</name>
</gene>
<evidence type="ECO:0000313" key="2">
    <source>
        <dbReference type="EMBL" id="QAY62817.1"/>
    </source>
</evidence>
<dbReference type="AlphaFoldDB" id="A0A4P6ER46"/>
<dbReference type="Proteomes" id="UP000291758">
    <property type="component" value="Chromosome"/>
</dbReference>
<dbReference type="SUPFAM" id="SSF56322">
    <property type="entry name" value="ADC synthase"/>
    <property type="match status" value="1"/>
</dbReference>
<feature type="domain" description="Chorismate-utilising enzyme C-terminal" evidence="1">
    <location>
        <begin position="92"/>
        <end position="356"/>
    </location>
</feature>
<dbReference type="InterPro" id="IPR019999">
    <property type="entry name" value="Anth_synth_I-like"/>
</dbReference>
<keyword evidence="3" id="KW-1185">Reference proteome</keyword>
<protein>
    <submittedName>
        <fullName evidence="2">Anthranilate synthase component I family protein</fullName>
    </submittedName>
</protein>
<proteinExistence type="predicted"/>
<dbReference type="RefSeq" id="WP_129203317.1">
    <property type="nucleotide sequence ID" value="NZ_CP035495.1"/>
</dbReference>
<accession>A0A4P6ER46</accession>
<dbReference type="InterPro" id="IPR005801">
    <property type="entry name" value="ADC_synthase"/>
</dbReference>
<reference evidence="2 3" key="1">
    <citation type="submission" date="2019-01" db="EMBL/GenBank/DDBJ databases">
        <title>Genome sequencing of strain 2JSPR-7.</title>
        <authorList>
            <person name="Heo J."/>
            <person name="Kim S.-J."/>
            <person name="Kim J.-S."/>
            <person name="Hong S.-B."/>
            <person name="Kwon S.-W."/>
        </authorList>
    </citation>
    <scope>NUCLEOTIDE SEQUENCE [LARGE SCALE GENOMIC DNA]</scope>
    <source>
        <strain evidence="2 3">2JSPR-7</strain>
    </source>
</reference>
<sequence>MPHNPSWARFAGRVATGAVECVDLAVAPERLRGGLWFVVVDFEADLGGGATGRPGRARAWRFAHVADDDARHRRPTRWTGPQAGTWRSSLDRDAYQQAVARVREHVRDGDVYQANVCRVLSAPLPVSDTGDEPDAAALAAVLAAGNPAPHAAAVHVPAGHGIDPVWVVSASPELYLTLDGDRLTSGPIKGTARTPGGLTAKDRAENIMITDLVRNDLQRVCRAGSIEVTDLLAVEHHPGLVHLVTRVHGTLTADVAASPHLWRDVLAATFPPGSVSGAPKSSALRLIGQLEPVPRGPYCGAVGWIDGDAGRAELAVGIRTFWWERDPGGGTLRFGTGAGITWGSDPDAEWHETELKAARLTALASTPDDSPPPTSSEPA</sequence>
<evidence type="ECO:0000313" key="3">
    <source>
        <dbReference type="Proteomes" id="UP000291758"/>
    </source>
</evidence>
<evidence type="ECO:0000259" key="1">
    <source>
        <dbReference type="Pfam" id="PF00425"/>
    </source>
</evidence>